<dbReference type="EMBL" id="JAGIOO010000001">
    <property type="protein sequence ID" value="MBP2472996.1"/>
    <property type="molecule type" value="Genomic_DNA"/>
</dbReference>
<reference evidence="1 2" key="1">
    <citation type="submission" date="2021-03" db="EMBL/GenBank/DDBJ databases">
        <title>Sequencing the genomes of 1000 actinobacteria strains.</title>
        <authorList>
            <person name="Klenk H.-P."/>
        </authorList>
    </citation>
    <scope>NUCLEOTIDE SEQUENCE [LARGE SCALE GENOMIC DNA]</scope>
    <source>
        <strain evidence="1 2">DSM 44580</strain>
    </source>
</reference>
<evidence type="ECO:0000313" key="1">
    <source>
        <dbReference type="EMBL" id="MBP2472996.1"/>
    </source>
</evidence>
<name>A0ABS5A8U8_9PSEU</name>
<proteinExistence type="predicted"/>
<organism evidence="1 2">
    <name type="scientific">Crossiella equi</name>
    <dbReference type="NCBI Taxonomy" id="130796"/>
    <lineage>
        <taxon>Bacteria</taxon>
        <taxon>Bacillati</taxon>
        <taxon>Actinomycetota</taxon>
        <taxon>Actinomycetes</taxon>
        <taxon>Pseudonocardiales</taxon>
        <taxon>Pseudonocardiaceae</taxon>
        <taxon>Crossiella</taxon>
    </lineage>
</organism>
<evidence type="ECO:0000313" key="2">
    <source>
        <dbReference type="Proteomes" id="UP001519363"/>
    </source>
</evidence>
<keyword evidence="2" id="KW-1185">Reference proteome</keyword>
<dbReference type="Proteomes" id="UP001519363">
    <property type="component" value="Unassembled WGS sequence"/>
</dbReference>
<protein>
    <submittedName>
        <fullName evidence="1">Uncharacterized protein</fullName>
    </submittedName>
</protein>
<dbReference type="RefSeq" id="WP_307849866.1">
    <property type="nucleotide sequence ID" value="NZ_JAGIOO010000001.1"/>
</dbReference>
<sequence length="122" mass="13247">MQFTDSVAPLTSTRPESALNLSAGPHHWFIAAKPDRGESNYLMEVPPTMSAQMASTIDDPASTTRGSSLPTAPCSVVWSGGHAFVLEQGYGRSRWAGVDDRGRAQLLTNADLQRQGWSTRRD</sequence>
<accession>A0ABS5A8U8</accession>
<comment type="caution">
    <text evidence="1">The sequence shown here is derived from an EMBL/GenBank/DDBJ whole genome shotgun (WGS) entry which is preliminary data.</text>
</comment>
<gene>
    <name evidence="1" type="ORF">JOF53_001868</name>
</gene>